<gene>
    <name evidence="1" type="ORF">FZC83_21330</name>
</gene>
<dbReference type="Proteomes" id="UP000322997">
    <property type="component" value="Unassembled WGS sequence"/>
</dbReference>
<dbReference type="AlphaFoldDB" id="A0A5D4RBZ2"/>
<evidence type="ECO:0000313" key="1">
    <source>
        <dbReference type="EMBL" id="TYS48220.1"/>
    </source>
</evidence>
<reference evidence="1 2" key="1">
    <citation type="submission" date="2019-08" db="EMBL/GenBank/DDBJ databases">
        <title>Bacillus genomes from the desert of Cuatro Cienegas, Coahuila.</title>
        <authorList>
            <person name="Olmedo-Alvarez G."/>
        </authorList>
    </citation>
    <scope>NUCLEOTIDE SEQUENCE [LARGE SCALE GENOMIC DNA]</scope>
    <source>
        <strain evidence="1 2">CH108_3D</strain>
    </source>
</reference>
<accession>A0A5D4RBZ2</accession>
<dbReference type="EMBL" id="VTEQ01000010">
    <property type="protein sequence ID" value="TYS48220.1"/>
    <property type="molecule type" value="Genomic_DNA"/>
</dbReference>
<evidence type="ECO:0000313" key="2">
    <source>
        <dbReference type="Proteomes" id="UP000322997"/>
    </source>
</evidence>
<dbReference type="RefSeq" id="WP_187443169.1">
    <property type="nucleotide sequence ID" value="NZ_JBNILK010000012.1"/>
</dbReference>
<protein>
    <submittedName>
        <fullName evidence="1">Uncharacterized protein</fullName>
    </submittedName>
</protein>
<organism evidence="1 2">
    <name type="scientific">Rossellomorea marisflavi</name>
    <dbReference type="NCBI Taxonomy" id="189381"/>
    <lineage>
        <taxon>Bacteria</taxon>
        <taxon>Bacillati</taxon>
        <taxon>Bacillota</taxon>
        <taxon>Bacilli</taxon>
        <taxon>Bacillales</taxon>
        <taxon>Bacillaceae</taxon>
        <taxon>Rossellomorea</taxon>
    </lineage>
</organism>
<name>A0A5D4RBZ2_9BACI</name>
<proteinExistence type="predicted"/>
<comment type="caution">
    <text evidence="1">The sequence shown here is derived from an EMBL/GenBank/DDBJ whole genome shotgun (WGS) entry which is preliminary data.</text>
</comment>
<sequence length="68" mass="7866">MTPKDNLSDYTFSYKMETLKKKINRENARKFLSIIATSDLATEKTGCDREAEVTLLEAFEKFNTSAYF</sequence>